<evidence type="ECO:0000313" key="5">
    <source>
        <dbReference type="EMBL" id="NOU95131.1"/>
    </source>
</evidence>
<evidence type="ECO:0000256" key="1">
    <source>
        <dbReference type="ARBA" id="ARBA00022729"/>
    </source>
</evidence>
<proteinExistence type="predicted"/>
<dbReference type="Proteomes" id="UP000641588">
    <property type="component" value="Unassembled WGS sequence"/>
</dbReference>
<protein>
    <recommendedName>
        <fullName evidence="4">G5 domain-containing protein</fullName>
    </recommendedName>
</protein>
<name>A0A972H2M5_9BACL</name>
<gene>
    <name evidence="5" type="ORF">GC093_18145</name>
</gene>
<dbReference type="PANTHER" id="PTHR35788">
    <property type="entry name" value="EXPORTED PROTEIN-RELATED"/>
    <property type="match status" value="1"/>
</dbReference>
<evidence type="ECO:0000259" key="4">
    <source>
        <dbReference type="PROSITE" id="PS51109"/>
    </source>
</evidence>
<dbReference type="EMBL" id="WHOD01000067">
    <property type="protein sequence ID" value="NOU95131.1"/>
    <property type="molecule type" value="Genomic_DNA"/>
</dbReference>
<dbReference type="PROSITE" id="PS51257">
    <property type="entry name" value="PROKAR_LIPOPROTEIN"/>
    <property type="match status" value="1"/>
</dbReference>
<feature type="region of interest" description="Disordered" evidence="2">
    <location>
        <begin position="457"/>
        <end position="488"/>
    </location>
</feature>
<evidence type="ECO:0000313" key="6">
    <source>
        <dbReference type="Proteomes" id="UP000641588"/>
    </source>
</evidence>
<feature type="chain" id="PRO_5038866539" description="G5 domain-containing protein" evidence="3">
    <location>
        <begin position="25"/>
        <end position="488"/>
    </location>
</feature>
<dbReference type="InterPro" id="IPR052913">
    <property type="entry name" value="Glycopeptide_resist_protein"/>
</dbReference>
<keyword evidence="6" id="KW-1185">Reference proteome</keyword>
<keyword evidence="1 3" id="KW-0732">Signal</keyword>
<dbReference type="InterPro" id="IPR011098">
    <property type="entry name" value="G5_dom"/>
</dbReference>
<dbReference type="PANTHER" id="PTHR35788:SF1">
    <property type="entry name" value="EXPORTED PROTEIN"/>
    <property type="match status" value="1"/>
</dbReference>
<dbReference type="RefSeq" id="WP_171653333.1">
    <property type="nucleotide sequence ID" value="NZ_WHOD01000067.1"/>
</dbReference>
<comment type="caution">
    <text evidence="5">The sequence shown here is derived from an EMBL/GenBank/DDBJ whole genome shotgun (WGS) entry which is preliminary data.</text>
</comment>
<dbReference type="Pfam" id="PF07501">
    <property type="entry name" value="G5"/>
    <property type="match status" value="1"/>
</dbReference>
<dbReference type="PROSITE" id="PS51109">
    <property type="entry name" value="G5"/>
    <property type="match status" value="1"/>
</dbReference>
<dbReference type="InterPro" id="IPR007391">
    <property type="entry name" value="Vancomycin_resist_VanW"/>
</dbReference>
<feature type="compositionally biased region" description="Low complexity" evidence="2">
    <location>
        <begin position="460"/>
        <end position="476"/>
    </location>
</feature>
<organism evidence="5 6">
    <name type="scientific">Paenibacillus foliorum</name>
    <dbReference type="NCBI Taxonomy" id="2654974"/>
    <lineage>
        <taxon>Bacteria</taxon>
        <taxon>Bacillati</taxon>
        <taxon>Bacillota</taxon>
        <taxon>Bacilli</taxon>
        <taxon>Bacillales</taxon>
        <taxon>Paenibacillaceae</taxon>
        <taxon>Paenibacillus</taxon>
    </lineage>
</organism>
<reference evidence="5" key="1">
    <citation type="submission" date="2019-10" db="EMBL/GenBank/DDBJ databases">
        <title>Description of Paenibacillus glebae sp. nov.</title>
        <authorList>
            <person name="Carlier A."/>
            <person name="Qi S."/>
        </authorList>
    </citation>
    <scope>NUCLEOTIDE SEQUENCE</scope>
    <source>
        <strain evidence="5">LMG 31456</strain>
    </source>
</reference>
<sequence>MVRYRNPLRFLLLGLLLFAASACASMAWYGLRDELPNGLTINNWNVGGTPLPEFERQLLHKRELMLKQTVRLISAQPNVTLQPADWTMEQLGLDIPLQPLIARLEPLRSGSPFQRAVYRWKLRDQKWTLPFNMNASLLQQTLKRGFPALYEAQPLDAQRIIGPNDTVSYVPEIPVMRINEQELLKQLEGVILPIEAVTGKGEAPPVIALPFIKEEPKITVRTLQSQKVERKISEFTTAFLQNAEGRIHNIRSTASSIHDLILKPGDVFDYATYIAETEQKFGFKEAPVILNGKLVPGIGGGICQVSTTLYNAVLRAGLDIVERRNHSLPVSYVPLGQDATFASGYINFKFRNSTPNYLLIRTSTDEQKITVKLFGQIPSDLTYTIESKTVQTLPSPIKYVVNPTLPNGKQEKISEGKPGYIVETFRYKMKDGVTVSQERISRDTYSAQPTVIARNHSGVPEGQEAPSPSQQQPQAPLLEDGIKGPIFR</sequence>
<dbReference type="AlphaFoldDB" id="A0A972H2M5"/>
<dbReference type="SMART" id="SM01208">
    <property type="entry name" value="G5"/>
    <property type="match status" value="1"/>
</dbReference>
<dbReference type="Pfam" id="PF04294">
    <property type="entry name" value="VanW"/>
    <property type="match status" value="1"/>
</dbReference>
<accession>A0A972H2M5</accession>
<evidence type="ECO:0000256" key="3">
    <source>
        <dbReference type="SAM" id="SignalP"/>
    </source>
</evidence>
<evidence type="ECO:0000256" key="2">
    <source>
        <dbReference type="SAM" id="MobiDB-lite"/>
    </source>
</evidence>
<feature type="domain" description="G5" evidence="4">
    <location>
        <begin position="379"/>
        <end position="458"/>
    </location>
</feature>
<feature type="signal peptide" evidence="3">
    <location>
        <begin position="1"/>
        <end position="24"/>
    </location>
</feature>
<dbReference type="Gene3D" id="2.20.230.10">
    <property type="entry name" value="Resuscitation-promoting factor rpfb"/>
    <property type="match status" value="1"/>
</dbReference>